<dbReference type="EMBL" id="GECU01031486">
    <property type="protein sequence ID" value="JAS76220.1"/>
    <property type="molecule type" value="Transcribed_RNA"/>
</dbReference>
<dbReference type="AlphaFoldDB" id="A0A1B6HNH1"/>
<name>A0A1B6HNH1_9HEMI</name>
<feature type="non-terminal residue" evidence="1">
    <location>
        <position position="151"/>
    </location>
</feature>
<sequence length="151" mass="17258">VLYYGKAIRSNVNYLNKMREAVWAIYCHTLSTDAAPNHILCPPAPNTWCRYNNALAEKTSYKHKSVPKAVMEAIRPVFKDLVNPTLLSRCLHGKTQNVYESFNNVVWSRVPRNVFIELKTLELGVFDAIVTFNEGNICRLKVLEKLGLTFL</sequence>
<protein>
    <submittedName>
        <fullName evidence="1">Uncharacterized protein</fullName>
    </submittedName>
</protein>
<proteinExistence type="predicted"/>
<evidence type="ECO:0000313" key="1">
    <source>
        <dbReference type="EMBL" id="JAS76220.1"/>
    </source>
</evidence>
<feature type="non-terminal residue" evidence="1">
    <location>
        <position position="1"/>
    </location>
</feature>
<organism evidence="1">
    <name type="scientific">Homalodisca liturata</name>
    <dbReference type="NCBI Taxonomy" id="320908"/>
    <lineage>
        <taxon>Eukaryota</taxon>
        <taxon>Metazoa</taxon>
        <taxon>Ecdysozoa</taxon>
        <taxon>Arthropoda</taxon>
        <taxon>Hexapoda</taxon>
        <taxon>Insecta</taxon>
        <taxon>Pterygota</taxon>
        <taxon>Neoptera</taxon>
        <taxon>Paraneoptera</taxon>
        <taxon>Hemiptera</taxon>
        <taxon>Auchenorrhyncha</taxon>
        <taxon>Membracoidea</taxon>
        <taxon>Cicadellidae</taxon>
        <taxon>Cicadellinae</taxon>
        <taxon>Proconiini</taxon>
        <taxon>Homalodisca</taxon>
    </lineage>
</organism>
<reference evidence="1" key="1">
    <citation type="submission" date="2015-11" db="EMBL/GenBank/DDBJ databases">
        <title>De novo transcriptome assembly of four potential Pierce s Disease insect vectors from Arizona vineyards.</title>
        <authorList>
            <person name="Tassone E.E."/>
        </authorList>
    </citation>
    <scope>NUCLEOTIDE SEQUENCE</scope>
</reference>
<gene>
    <name evidence="1" type="ORF">g.57934</name>
</gene>
<accession>A0A1B6HNH1</accession>